<dbReference type="OrthoDB" id="1938621at2759"/>
<comment type="subcellular location">
    <subcellularLocation>
        <location evidence="1">Membrane</location>
        <topology evidence="1">Peripheral membrane protein</topology>
    </subcellularLocation>
</comment>
<comment type="caution">
    <text evidence="7">The sequence shown here is derived from an EMBL/GenBank/DDBJ whole genome shotgun (WGS) entry which is preliminary data.</text>
</comment>
<dbReference type="Pfam" id="PF03912">
    <property type="entry name" value="Psb28"/>
    <property type="match status" value="1"/>
</dbReference>
<dbReference type="HAMAP" id="MF_01370">
    <property type="entry name" value="PSII_Psb28"/>
    <property type="match status" value="1"/>
</dbReference>
<dbReference type="GO" id="GO:0009523">
    <property type="term" value="C:photosystem II"/>
    <property type="evidence" value="ECO:0007669"/>
    <property type="project" value="UniProtKB-KW"/>
</dbReference>
<keyword evidence="6" id="KW-0732">Signal</keyword>
<dbReference type="Gene3D" id="2.40.30.220">
    <property type="entry name" value="Photosystem II Psb28"/>
    <property type="match status" value="1"/>
</dbReference>
<name>A0A8J2SUI5_9STRA</name>
<dbReference type="PANTHER" id="PTHR34963">
    <property type="match status" value="1"/>
</dbReference>
<dbReference type="GO" id="GO:0015979">
    <property type="term" value="P:photosynthesis"/>
    <property type="evidence" value="ECO:0007669"/>
    <property type="project" value="UniProtKB-KW"/>
</dbReference>
<gene>
    <name evidence="7" type="ORF">PECAL_4P05240</name>
</gene>
<feature type="chain" id="PRO_5035246109" description="Photosystem II reaction center Psb28 protein" evidence="6">
    <location>
        <begin position="20"/>
        <end position="150"/>
    </location>
</feature>
<evidence type="ECO:0000313" key="7">
    <source>
        <dbReference type="EMBL" id="CAH0373334.1"/>
    </source>
</evidence>
<organism evidence="7 8">
    <name type="scientific">Pelagomonas calceolata</name>
    <dbReference type="NCBI Taxonomy" id="35677"/>
    <lineage>
        <taxon>Eukaryota</taxon>
        <taxon>Sar</taxon>
        <taxon>Stramenopiles</taxon>
        <taxon>Ochrophyta</taxon>
        <taxon>Pelagophyceae</taxon>
        <taxon>Pelagomonadales</taxon>
        <taxon>Pelagomonadaceae</taxon>
        <taxon>Pelagomonas</taxon>
    </lineage>
</organism>
<keyword evidence="2 5" id="KW-0602">Photosynthesis</keyword>
<protein>
    <recommendedName>
        <fullName evidence="5">Photosystem II reaction center Psb28 protein</fullName>
    </recommendedName>
</protein>
<reference evidence="7" key="1">
    <citation type="submission" date="2021-11" db="EMBL/GenBank/DDBJ databases">
        <authorList>
            <consortium name="Genoscope - CEA"/>
            <person name="William W."/>
        </authorList>
    </citation>
    <scope>NUCLEOTIDE SEQUENCE</scope>
</reference>
<dbReference type="PANTHER" id="PTHR34963:SF2">
    <property type="entry name" value="PHOTOSYSTEM II REACTION CENTER PSB28 PROTEIN, CHLOROPLASTIC"/>
    <property type="match status" value="1"/>
</dbReference>
<dbReference type="NCBIfam" id="TIGR03047">
    <property type="entry name" value="PS_II_psb28"/>
    <property type="match status" value="1"/>
</dbReference>
<accession>A0A8J2SUI5</accession>
<keyword evidence="8" id="KW-1185">Reference proteome</keyword>
<sequence length="150" mass="16539">MRQSLTWLLVSSAAAFAPATTPRAAVKLFSSVKPSAGISFYEGLYEPDVPDVKLTRSKDGENGVATFNFDKPSFFNCEREEDVPQGAITAMTMEDEEGEISTANVSARFVEGKPVGLLVRHEMKSPGEWDRFMRFMERYAEANGLGFAKA</sequence>
<dbReference type="InterPro" id="IPR005610">
    <property type="entry name" value="PSII_Psb28_class-1"/>
</dbReference>
<evidence type="ECO:0000313" key="8">
    <source>
        <dbReference type="Proteomes" id="UP000789595"/>
    </source>
</evidence>
<evidence type="ECO:0000256" key="3">
    <source>
        <dbReference type="ARBA" id="ARBA00023136"/>
    </source>
</evidence>
<evidence type="ECO:0000256" key="2">
    <source>
        <dbReference type="ARBA" id="ARBA00022531"/>
    </source>
</evidence>
<evidence type="ECO:0000256" key="1">
    <source>
        <dbReference type="ARBA" id="ARBA00004170"/>
    </source>
</evidence>
<evidence type="ECO:0000256" key="5">
    <source>
        <dbReference type="RuleBase" id="RU003509"/>
    </source>
</evidence>
<dbReference type="AlphaFoldDB" id="A0A8J2SUI5"/>
<comment type="similarity">
    <text evidence="5">Belongs to the Psb28 family.</text>
</comment>
<proteinExistence type="inferred from homology"/>
<keyword evidence="4 5" id="KW-0604">Photosystem II</keyword>
<evidence type="ECO:0000256" key="4">
    <source>
        <dbReference type="ARBA" id="ARBA00023276"/>
    </source>
</evidence>
<dbReference type="Proteomes" id="UP000789595">
    <property type="component" value="Unassembled WGS sequence"/>
</dbReference>
<feature type="signal peptide" evidence="6">
    <location>
        <begin position="1"/>
        <end position="19"/>
    </location>
</feature>
<evidence type="ECO:0000256" key="6">
    <source>
        <dbReference type="SAM" id="SignalP"/>
    </source>
</evidence>
<dbReference type="EMBL" id="CAKKNE010000004">
    <property type="protein sequence ID" value="CAH0373334.1"/>
    <property type="molecule type" value="Genomic_DNA"/>
</dbReference>
<dbReference type="InterPro" id="IPR038676">
    <property type="entry name" value="Psb28_c1_sf"/>
</dbReference>
<keyword evidence="3" id="KW-0472">Membrane</keyword>